<dbReference type="Proteomes" id="UP001149090">
    <property type="component" value="Unassembled WGS sequence"/>
</dbReference>
<organism evidence="1 2">
    <name type="scientific">Anaeramoeba ignava</name>
    <name type="common">Anaerobic marine amoeba</name>
    <dbReference type="NCBI Taxonomy" id="1746090"/>
    <lineage>
        <taxon>Eukaryota</taxon>
        <taxon>Metamonada</taxon>
        <taxon>Anaeramoebidae</taxon>
        <taxon>Anaeramoeba</taxon>
    </lineage>
</organism>
<dbReference type="OrthoDB" id="5370059at2759"/>
<keyword evidence="2" id="KW-1185">Reference proteome</keyword>
<gene>
    <name evidence="1" type="ORF">M0811_08363</name>
</gene>
<name>A0A9Q0RCK1_ANAIG</name>
<dbReference type="EMBL" id="JAPDFW010000072">
    <property type="protein sequence ID" value="KAJ5073799.1"/>
    <property type="molecule type" value="Genomic_DNA"/>
</dbReference>
<accession>A0A9Q0RCK1</accession>
<dbReference type="InterPro" id="IPR009091">
    <property type="entry name" value="RCC1/BLIP-II"/>
</dbReference>
<dbReference type="AlphaFoldDB" id="A0A9Q0RCK1"/>
<dbReference type="Gene3D" id="2.130.10.30">
    <property type="entry name" value="Regulator of chromosome condensation 1/beta-lactamase-inhibitor protein II"/>
    <property type="match status" value="1"/>
</dbReference>
<comment type="caution">
    <text evidence="1">The sequence shown here is derived from an EMBL/GenBank/DDBJ whole genome shotgun (WGS) entry which is preliminary data.</text>
</comment>
<dbReference type="SUPFAM" id="SSF50985">
    <property type="entry name" value="RCC1/BLIP-II"/>
    <property type="match status" value="1"/>
</dbReference>
<evidence type="ECO:0000313" key="2">
    <source>
        <dbReference type="Proteomes" id="UP001149090"/>
    </source>
</evidence>
<sequence length="138" mass="15961">MFSQEIFFFGENRRMVFCKDSSFEIRLPKQIFFLFENGKAIEYLKDEKPQKIQIKNINKISCGWEIEAILTKEGTAFGKGKHINDKNPNEFINISSLIEDPNDRVIEDLVSGRDAIYLLTSNHNAYGIGSNDEIQQKH</sequence>
<reference evidence="1" key="1">
    <citation type="submission" date="2022-10" db="EMBL/GenBank/DDBJ databases">
        <title>Novel sulphate-reducing endosymbionts in the free-living metamonad Anaeramoeba.</title>
        <authorList>
            <person name="Jerlstrom-Hultqvist J."/>
            <person name="Cepicka I."/>
            <person name="Gallot-Lavallee L."/>
            <person name="Salas-Leiva D."/>
            <person name="Curtis B.A."/>
            <person name="Zahonova K."/>
            <person name="Pipaliya S."/>
            <person name="Dacks J."/>
            <person name="Roger A.J."/>
        </authorList>
    </citation>
    <scope>NUCLEOTIDE SEQUENCE</scope>
    <source>
        <strain evidence="1">BMAN</strain>
    </source>
</reference>
<protein>
    <submittedName>
        <fullName evidence="1">Uncharacterized protein</fullName>
    </submittedName>
</protein>
<evidence type="ECO:0000313" key="1">
    <source>
        <dbReference type="EMBL" id="KAJ5073799.1"/>
    </source>
</evidence>
<proteinExistence type="predicted"/>